<sequence length="527" mass="57782">MADCQRASSAITVPHYAVDLRNRIWKHGVKGYYDYVMVLMDSLRTEPLNVAAIGRENSEKTGFLQAMCRSFAIGEDLPPLGVAASPMSESFVRVEKMSVIVTEDSRFSLNASVASENGFHAPDLLQNADGLDASIDSGVEGATCTDCGNERSATPEIFSNCDTPPMLRKRSELCACSKLLLKLDVQEVASAALAETKVVCHRPSEYPQLHLWDVPQLDYPALYRSMSFDAYVITTASRDMTRSDVAVATVFRDRKDALFLFAGLDREMALHDDPDVVSQIETFKEVRSQYRHTLYEHSLGSTPLFIVSTTDTHKFDFPDLRRQILKWAQRKQFLRKDALARASMDALDARRKSLLGYCSVTATACALCSAIPSSPVLALLGDSSVFLVSLVFQRYSFGLTGSTAAGVCVETPDPDAKPVSCASRARSLLEYVPCFAAWLVRRAVLAATPPGVIAFSHAARSALAIVSGAVVFTCVDGLLRRNLAVCHQRARGVVDYVINRLLPMHMRENSLPSTRTSTRPSSPTTSL</sequence>
<dbReference type="GO" id="GO:0016020">
    <property type="term" value="C:membrane"/>
    <property type="evidence" value="ECO:0007669"/>
    <property type="project" value="InterPro"/>
</dbReference>
<dbReference type="InterPro" id="IPR007743">
    <property type="entry name" value="Immunity-related_GTPase-like"/>
</dbReference>
<dbReference type="InterPro" id="IPR051515">
    <property type="entry name" value="IRG"/>
</dbReference>
<gene>
    <name evidence="2" type="ORF">NP493_660g05050</name>
</gene>
<dbReference type="Pfam" id="PF05049">
    <property type="entry name" value="IIGP"/>
    <property type="match status" value="1"/>
</dbReference>
<comment type="caution">
    <text evidence="2">The sequence shown here is derived from an EMBL/GenBank/DDBJ whole genome shotgun (WGS) entry which is preliminary data.</text>
</comment>
<dbReference type="AlphaFoldDB" id="A0AAD9KSI1"/>
<evidence type="ECO:0000256" key="1">
    <source>
        <dbReference type="SAM" id="MobiDB-lite"/>
    </source>
</evidence>
<dbReference type="PANTHER" id="PTHR32341">
    <property type="entry name" value="INTERFERON-INDUCIBLE GTPASE"/>
    <property type="match status" value="1"/>
</dbReference>
<dbReference type="Gene3D" id="3.40.50.300">
    <property type="entry name" value="P-loop containing nucleotide triphosphate hydrolases"/>
    <property type="match status" value="1"/>
</dbReference>
<dbReference type="InterPro" id="IPR027417">
    <property type="entry name" value="P-loop_NTPase"/>
</dbReference>
<dbReference type="GO" id="GO:0005525">
    <property type="term" value="F:GTP binding"/>
    <property type="evidence" value="ECO:0007669"/>
    <property type="project" value="InterPro"/>
</dbReference>
<keyword evidence="3" id="KW-1185">Reference proteome</keyword>
<feature type="region of interest" description="Disordered" evidence="1">
    <location>
        <begin position="508"/>
        <end position="527"/>
    </location>
</feature>
<organism evidence="2 3">
    <name type="scientific">Ridgeia piscesae</name>
    <name type="common">Tubeworm</name>
    <dbReference type="NCBI Taxonomy" id="27915"/>
    <lineage>
        <taxon>Eukaryota</taxon>
        <taxon>Metazoa</taxon>
        <taxon>Spiralia</taxon>
        <taxon>Lophotrochozoa</taxon>
        <taxon>Annelida</taxon>
        <taxon>Polychaeta</taxon>
        <taxon>Sedentaria</taxon>
        <taxon>Canalipalpata</taxon>
        <taxon>Sabellida</taxon>
        <taxon>Siboglinidae</taxon>
        <taxon>Ridgeia</taxon>
    </lineage>
</organism>
<protein>
    <submittedName>
        <fullName evidence="2">Uncharacterized protein</fullName>
    </submittedName>
</protein>
<name>A0AAD9KSI1_RIDPI</name>
<dbReference type="Proteomes" id="UP001209878">
    <property type="component" value="Unassembled WGS sequence"/>
</dbReference>
<feature type="compositionally biased region" description="Low complexity" evidence="1">
    <location>
        <begin position="510"/>
        <end position="527"/>
    </location>
</feature>
<dbReference type="PANTHER" id="PTHR32341:SF10">
    <property type="entry name" value="INTERFERON-INDUCIBLE GTPASE 5"/>
    <property type="match status" value="1"/>
</dbReference>
<proteinExistence type="predicted"/>
<reference evidence="2" key="1">
    <citation type="journal article" date="2023" name="Mol. Biol. Evol.">
        <title>Third-Generation Sequencing Reveals the Adaptive Role of the Epigenome in Three Deep-Sea Polychaetes.</title>
        <authorList>
            <person name="Perez M."/>
            <person name="Aroh O."/>
            <person name="Sun Y."/>
            <person name="Lan Y."/>
            <person name="Juniper S.K."/>
            <person name="Young C.R."/>
            <person name="Angers B."/>
            <person name="Qian P.Y."/>
        </authorList>
    </citation>
    <scope>NUCLEOTIDE SEQUENCE</scope>
    <source>
        <strain evidence="2">R07B-5</strain>
    </source>
</reference>
<evidence type="ECO:0000313" key="2">
    <source>
        <dbReference type="EMBL" id="KAK2176525.1"/>
    </source>
</evidence>
<evidence type="ECO:0000313" key="3">
    <source>
        <dbReference type="Proteomes" id="UP001209878"/>
    </source>
</evidence>
<dbReference type="EMBL" id="JAODUO010000659">
    <property type="protein sequence ID" value="KAK2176525.1"/>
    <property type="molecule type" value="Genomic_DNA"/>
</dbReference>
<accession>A0AAD9KSI1</accession>